<dbReference type="Pfam" id="PF02674">
    <property type="entry name" value="Colicin_V"/>
    <property type="match status" value="1"/>
</dbReference>
<keyword evidence="2 6" id="KW-0812">Transmembrane</keyword>
<evidence type="ECO:0000256" key="4">
    <source>
        <dbReference type="ARBA" id="ARBA00023136"/>
    </source>
</evidence>
<dbReference type="InterPro" id="IPR052719">
    <property type="entry name" value="CvpA-like"/>
</dbReference>
<dbReference type="GO" id="GO:0016020">
    <property type="term" value="C:membrane"/>
    <property type="evidence" value="ECO:0007669"/>
    <property type="project" value="UniProtKB-SubCell"/>
</dbReference>
<dbReference type="Proteomes" id="UP000594464">
    <property type="component" value="Chromosome"/>
</dbReference>
<dbReference type="EMBL" id="CP048620">
    <property type="protein sequence ID" value="QPJ65946.1"/>
    <property type="molecule type" value="Genomic_DNA"/>
</dbReference>
<evidence type="ECO:0000313" key="7">
    <source>
        <dbReference type="EMBL" id="QPJ65946.1"/>
    </source>
</evidence>
<comment type="subcellular location">
    <subcellularLocation>
        <location evidence="1">Membrane</location>
        <topology evidence="1">Multi-pass membrane protein</topology>
    </subcellularLocation>
</comment>
<evidence type="ECO:0000256" key="2">
    <source>
        <dbReference type="ARBA" id="ARBA00022692"/>
    </source>
</evidence>
<dbReference type="InterPro" id="IPR003825">
    <property type="entry name" value="Colicin-V_CvpA"/>
</dbReference>
<reference evidence="8" key="1">
    <citation type="submission" date="2020-02" db="EMBL/GenBank/DDBJ databases">
        <title>Genomic and physiological characterization of two novel Nitrospinaceae genera.</title>
        <authorList>
            <person name="Mueller A.J."/>
            <person name="Jung M.-Y."/>
            <person name="Strachan C.R."/>
            <person name="Herbold C.W."/>
            <person name="Kirkegaard R.H."/>
            <person name="Daims H."/>
        </authorList>
    </citation>
    <scope>NUCLEOTIDE SEQUENCE [LARGE SCALE GENOMIC DNA]</scope>
</reference>
<dbReference type="PANTHER" id="PTHR36926:SF1">
    <property type="entry name" value="COLICIN V PRODUCTION PROTEIN"/>
    <property type="match status" value="1"/>
</dbReference>
<feature type="transmembrane region" description="Helical" evidence="6">
    <location>
        <begin position="6"/>
        <end position="21"/>
    </location>
</feature>
<evidence type="ECO:0000256" key="1">
    <source>
        <dbReference type="ARBA" id="ARBA00004141"/>
    </source>
</evidence>
<evidence type="ECO:0000256" key="3">
    <source>
        <dbReference type="ARBA" id="ARBA00022989"/>
    </source>
</evidence>
<protein>
    <submittedName>
        <fullName evidence="7">CvpA family protein</fullName>
    </submittedName>
</protein>
<gene>
    <name evidence="7" type="ORF">G3M78_11300</name>
</gene>
<feature type="compositionally biased region" description="Basic and acidic residues" evidence="5">
    <location>
        <begin position="218"/>
        <end position="234"/>
    </location>
</feature>
<feature type="compositionally biased region" description="Polar residues" evidence="5">
    <location>
        <begin position="197"/>
        <end position="213"/>
    </location>
</feature>
<proteinExistence type="predicted"/>
<keyword evidence="3 6" id="KW-1133">Transmembrane helix</keyword>
<dbReference type="PANTHER" id="PTHR36926">
    <property type="entry name" value="COLICIN V PRODUCTION PROTEIN"/>
    <property type="match status" value="1"/>
</dbReference>
<evidence type="ECO:0000313" key="8">
    <source>
        <dbReference type="Proteomes" id="UP000594464"/>
    </source>
</evidence>
<evidence type="ECO:0000256" key="5">
    <source>
        <dbReference type="SAM" id="MobiDB-lite"/>
    </source>
</evidence>
<dbReference type="AlphaFoldDB" id="A0A7T0C3M7"/>
<evidence type="ECO:0000256" key="6">
    <source>
        <dbReference type="SAM" id="Phobius"/>
    </source>
</evidence>
<feature type="transmembrane region" description="Helical" evidence="6">
    <location>
        <begin position="28"/>
        <end position="46"/>
    </location>
</feature>
<feature type="transmembrane region" description="Helical" evidence="6">
    <location>
        <begin position="61"/>
        <end position="81"/>
    </location>
</feature>
<name>A0A7T0C3M7_9BACT</name>
<feature type="region of interest" description="Disordered" evidence="5">
    <location>
        <begin position="193"/>
        <end position="234"/>
    </location>
</feature>
<sequence length="249" mass="26937">MTPFDTIVAIVLTLSLLYSIFKGFVREIFSLLAYVGGYLTALKFQYDFASVLEDSLGNETVAKVVAFILIYFGAAVAISFVGRMVRNLLFQESAGLSGMDRLLGGAVGLVKGFVLLSILMIPLGFFPDFHSKITAGSKFEPYLAEVAQIMKNTVGASQSLMDKIPDMGEAAGDSINGLKEKFKELQSLVGAMDSKSAESGQSGSGKDQMNSLAGNLEGAKELLGKPQEKYTEDDMKKLDELLKKLDQKK</sequence>
<dbReference type="KEGG" id="nva:G3M78_11300"/>
<dbReference type="GO" id="GO:0009403">
    <property type="term" value="P:toxin biosynthetic process"/>
    <property type="evidence" value="ECO:0007669"/>
    <property type="project" value="InterPro"/>
</dbReference>
<feature type="transmembrane region" description="Helical" evidence="6">
    <location>
        <begin position="102"/>
        <end position="125"/>
    </location>
</feature>
<organism evidence="7 8">
    <name type="scientific">Candidatus Nitrohelix vancouverensis</name>
    <dbReference type="NCBI Taxonomy" id="2705534"/>
    <lineage>
        <taxon>Bacteria</taxon>
        <taxon>Pseudomonadati</taxon>
        <taxon>Nitrospinota/Tectimicrobiota group</taxon>
        <taxon>Nitrospinota</taxon>
        <taxon>Nitrospinia</taxon>
        <taxon>Nitrospinales</taxon>
        <taxon>Nitrospinaceae</taxon>
        <taxon>Candidatus Nitrohelix</taxon>
    </lineage>
</organism>
<keyword evidence="4 6" id="KW-0472">Membrane</keyword>
<accession>A0A7T0C3M7</accession>